<gene>
    <name evidence="2" type="primary">LOC106751169</name>
</gene>
<dbReference type="RefSeq" id="XP_014487484.1">
    <property type="nucleotide sequence ID" value="XM_014631998.1"/>
</dbReference>
<reference evidence="2" key="1">
    <citation type="submission" date="2025-08" db="UniProtKB">
        <authorList>
            <consortium name="RefSeq"/>
        </authorList>
    </citation>
    <scope>IDENTIFICATION</scope>
</reference>
<dbReference type="Proteomes" id="UP000515204">
    <property type="component" value="Unplaced"/>
</dbReference>
<dbReference type="InterPro" id="IPR029058">
    <property type="entry name" value="AB_hydrolase_fold"/>
</dbReference>
<feature type="non-terminal residue" evidence="2">
    <location>
        <position position="166"/>
    </location>
</feature>
<organism evidence="1 2">
    <name type="scientific">Dinoponera quadriceps</name>
    <name type="common">South American ant</name>
    <dbReference type="NCBI Taxonomy" id="609295"/>
    <lineage>
        <taxon>Eukaryota</taxon>
        <taxon>Metazoa</taxon>
        <taxon>Ecdysozoa</taxon>
        <taxon>Arthropoda</taxon>
        <taxon>Hexapoda</taxon>
        <taxon>Insecta</taxon>
        <taxon>Pterygota</taxon>
        <taxon>Neoptera</taxon>
        <taxon>Endopterygota</taxon>
        <taxon>Hymenoptera</taxon>
        <taxon>Apocrita</taxon>
        <taxon>Aculeata</taxon>
        <taxon>Formicoidea</taxon>
        <taxon>Formicidae</taxon>
        <taxon>Ponerinae</taxon>
        <taxon>Ponerini</taxon>
        <taxon>Dinoponera</taxon>
    </lineage>
</organism>
<dbReference type="AlphaFoldDB" id="A0A6P3YC06"/>
<sequence length="166" mass="19052">MRLLEAKSLRGQLILIDGAPDQIKALREQHFPFINIDEFQNNVLIGILDMFSTVDSTMILIELSKYKTWEEKLNAFIEYILTISTQLPFVENYKIYCTTIYKHLMALQEYDASLLPPLKSSIVLLKPTFAALPSAEEDCGLSMVAEGTLQIRYNQSNHITMLKNYQ</sequence>
<proteinExistence type="predicted"/>
<dbReference type="OrthoDB" id="329835at2759"/>
<dbReference type="KEGG" id="dqu:106751169"/>
<evidence type="ECO:0000313" key="1">
    <source>
        <dbReference type="Proteomes" id="UP000515204"/>
    </source>
</evidence>
<dbReference type="SUPFAM" id="SSF53474">
    <property type="entry name" value="alpha/beta-Hydrolases"/>
    <property type="match status" value="1"/>
</dbReference>
<name>A0A6P3YC06_DINQU</name>
<protein>
    <submittedName>
        <fullName evidence="2">Uncharacterized protein LOC106751169</fullName>
    </submittedName>
</protein>
<keyword evidence="1" id="KW-1185">Reference proteome</keyword>
<evidence type="ECO:0000313" key="2">
    <source>
        <dbReference type="RefSeq" id="XP_014487484.1"/>
    </source>
</evidence>
<accession>A0A6P3YC06</accession>
<dbReference type="GeneID" id="106751169"/>